<evidence type="ECO:0000256" key="3">
    <source>
        <dbReference type="ARBA" id="ARBA00022553"/>
    </source>
</evidence>
<accession>A0A367RWG7</accession>
<evidence type="ECO:0000313" key="10">
    <source>
        <dbReference type="Proteomes" id="UP000252085"/>
    </source>
</evidence>
<dbReference type="InterPro" id="IPR005467">
    <property type="entry name" value="His_kinase_dom"/>
</dbReference>
<reference evidence="9 10" key="1">
    <citation type="submission" date="2016-04" db="EMBL/GenBank/DDBJ databases">
        <authorList>
            <person name="Evans L.H."/>
            <person name="Alamgir A."/>
            <person name="Owens N."/>
            <person name="Weber N.D."/>
            <person name="Virtaneva K."/>
            <person name="Barbian K."/>
            <person name="Babar A."/>
            <person name="Rosenke K."/>
        </authorList>
    </citation>
    <scope>NUCLEOTIDE SEQUENCE [LARGE SCALE GENOMIC DNA]</scope>
    <source>
        <strain evidence="9">NIES-2108</strain>
    </source>
</reference>
<dbReference type="InterPro" id="IPR001789">
    <property type="entry name" value="Sig_transdc_resp-reg_receiver"/>
</dbReference>
<dbReference type="SUPFAM" id="SSF47384">
    <property type="entry name" value="Homodimeric domain of signal transducing histidine kinase"/>
    <property type="match status" value="1"/>
</dbReference>
<protein>
    <recommendedName>
        <fullName evidence="2">histidine kinase</fullName>
        <ecNumber evidence="2">2.7.13.3</ecNumber>
    </recommendedName>
</protein>
<dbReference type="PROSITE" id="PS50109">
    <property type="entry name" value="HIS_KIN"/>
    <property type="match status" value="1"/>
</dbReference>
<dbReference type="CDD" id="cd19920">
    <property type="entry name" value="REC_PA4781-like"/>
    <property type="match status" value="1"/>
</dbReference>
<proteinExistence type="predicted"/>
<dbReference type="SUPFAM" id="SSF52172">
    <property type="entry name" value="CheY-like"/>
    <property type="match status" value="1"/>
</dbReference>
<comment type="caution">
    <text evidence="9">The sequence shown here is derived from an EMBL/GenBank/DDBJ whole genome shotgun (WGS) entry which is preliminary data.</text>
</comment>
<dbReference type="SMART" id="SM00387">
    <property type="entry name" value="HATPase_c"/>
    <property type="match status" value="1"/>
</dbReference>
<keyword evidence="5" id="KW-0902">Two-component regulatory system</keyword>
<dbReference type="InterPro" id="IPR036890">
    <property type="entry name" value="HATPase_C_sf"/>
</dbReference>
<dbReference type="InterPro" id="IPR003594">
    <property type="entry name" value="HATPase_dom"/>
</dbReference>
<gene>
    <name evidence="9" type="ORF">A6769_05530</name>
</gene>
<organism evidence="9 10">
    <name type="scientific">Nostoc punctiforme NIES-2108</name>
    <dbReference type="NCBI Taxonomy" id="1356359"/>
    <lineage>
        <taxon>Bacteria</taxon>
        <taxon>Bacillati</taxon>
        <taxon>Cyanobacteriota</taxon>
        <taxon>Cyanophyceae</taxon>
        <taxon>Nostocales</taxon>
        <taxon>Nostocaceae</taxon>
        <taxon>Nostoc</taxon>
    </lineage>
</organism>
<dbReference type="SMART" id="SM00448">
    <property type="entry name" value="REC"/>
    <property type="match status" value="1"/>
</dbReference>
<evidence type="ECO:0000313" key="9">
    <source>
        <dbReference type="EMBL" id="RCJ40014.1"/>
    </source>
</evidence>
<dbReference type="AlphaFoldDB" id="A0A367RWG7"/>
<feature type="modified residue" description="4-aspartylphosphate" evidence="6">
    <location>
        <position position="70"/>
    </location>
</feature>
<dbReference type="EC" id="2.7.13.3" evidence="2"/>
<feature type="domain" description="Histidine kinase" evidence="7">
    <location>
        <begin position="177"/>
        <end position="433"/>
    </location>
</feature>
<evidence type="ECO:0000256" key="5">
    <source>
        <dbReference type="ARBA" id="ARBA00023012"/>
    </source>
</evidence>
<dbReference type="CDD" id="cd00082">
    <property type="entry name" value="HisKA"/>
    <property type="match status" value="1"/>
</dbReference>
<dbReference type="Pfam" id="PF00072">
    <property type="entry name" value="Response_reg"/>
    <property type="match status" value="1"/>
</dbReference>
<keyword evidence="3 6" id="KW-0597">Phosphoprotein</keyword>
<dbReference type="InterPro" id="IPR003661">
    <property type="entry name" value="HisK_dim/P_dom"/>
</dbReference>
<evidence type="ECO:0000256" key="2">
    <source>
        <dbReference type="ARBA" id="ARBA00012438"/>
    </source>
</evidence>
<name>A0A367RWG7_NOSPU</name>
<evidence type="ECO:0000256" key="4">
    <source>
        <dbReference type="ARBA" id="ARBA00022777"/>
    </source>
</evidence>
<evidence type="ECO:0000256" key="6">
    <source>
        <dbReference type="PROSITE-ProRule" id="PRU00169"/>
    </source>
</evidence>
<dbReference type="Proteomes" id="UP000252085">
    <property type="component" value="Unassembled WGS sequence"/>
</dbReference>
<keyword evidence="4 9" id="KW-0808">Transferase</keyword>
<dbReference type="InterPro" id="IPR004358">
    <property type="entry name" value="Sig_transdc_His_kin-like_C"/>
</dbReference>
<dbReference type="PANTHER" id="PTHR43065:SF50">
    <property type="entry name" value="HISTIDINE KINASE"/>
    <property type="match status" value="1"/>
</dbReference>
<dbReference type="PRINTS" id="PR00344">
    <property type="entry name" value="BCTRLSENSOR"/>
</dbReference>
<dbReference type="GO" id="GO:0000155">
    <property type="term" value="F:phosphorelay sensor kinase activity"/>
    <property type="evidence" value="ECO:0007669"/>
    <property type="project" value="InterPro"/>
</dbReference>
<sequence>MTATIGNQINSLNREPSRGIILVVDDNPANLQVLSSFLDQSSFEVWAARSGEKAIQRLDNDNLPDLILLDIMMPGIDGFETCKYLKSESNPRVRDIPIIFMTALSDTADKVKGLRLGAVDYITKPFQYEEVLVRIEQQLKLRNLTKTLIAKNTELQQIQTQLIHAEKVATLGQMTAGIAHEVNNPINFIAGNLNFIEQYFQEIVNLLELYQKYLPDPPYEIQNAIKTKDISYLLNDFSKIIQSMQLGTDRVTEIVSSLNKFSRYGEAGKKLANLHEGLETTLLILGHRLKSNAHRPTIKLIKEYGDLPLIECYAGELNQVFMNLISNGIDAVEEIQKNQHFDENFRHIGMIWIKTEAIAERVIIRIADNGSGISEANRTKIFDAFYTTKVIGKGTGLGLSIAYQIVVNNHGGKLSCHSTQGEGTEFVIELPIR</sequence>
<evidence type="ECO:0000256" key="1">
    <source>
        <dbReference type="ARBA" id="ARBA00000085"/>
    </source>
</evidence>
<dbReference type="SUPFAM" id="SSF55874">
    <property type="entry name" value="ATPase domain of HSP90 chaperone/DNA topoisomerase II/histidine kinase"/>
    <property type="match status" value="1"/>
</dbReference>
<dbReference type="Pfam" id="PF02518">
    <property type="entry name" value="HATPase_c"/>
    <property type="match status" value="1"/>
</dbReference>
<keyword evidence="4 9" id="KW-0418">Kinase</keyword>
<evidence type="ECO:0000259" key="8">
    <source>
        <dbReference type="PROSITE" id="PS50110"/>
    </source>
</evidence>
<dbReference type="Gene3D" id="3.40.50.2300">
    <property type="match status" value="1"/>
</dbReference>
<dbReference type="EMBL" id="LXQE01000085">
    <property type="protein sequence ID" value="RCJ40014.1"/>
    <property type="molecule type" value="Genomic_DNA"/>
</dbReference>
<dbReference type="Gene3D" id="1.10.287.130">
    <property type="match status" value="1"/>
</dbReference>
<comment type="catalytic activity">
    <reaction evidence="1">
        <text>ATP + protein L-histidine = ADP + protein N-phospho-L-histidine.</text>
        <dbReference type="EC" id="2.7.13.3"/>
    </reaction>
</comment>
<dbReference type="InterPro" id="IPR036097">
    <property type="entry name" value="HisK_dim/P_sf"/>
</dbReference>
<evidence type="ECO:0000259" key="7">
    <source>
        <dbReference type="PROSITE" id="PS50109"/>
    </source>
</evidence>
<dbReference type="PROSITE" id="PS50110">
    <property type="entry name" value="RESPONSE_REGULATORY"/>
    <property type="match status" value="1"/>
</dbReference>
<feature type="domain" description="Response regulatory" evidence="8">
    <location>
        <begin position="20"/>
        <end position="139"/>
    </location>
</feature>
<dbReference type="PANTHER" id="PTHR43065">
    <property type="entry name" value="SENSOR HISTIDINE KINASE"/>
    <property type="match status" value="1"/>
</dbReference>
<dbReference type="InterPro" id="IPR011006">
    <property type="entry name" value="CheY-like_superfamily"/>
</dbReference>
<dbReference type="Gene3D" id="3.30.565.10">
    <property type="entry name" value="Histidine kinase-like ATPase, C-terminal domain"/>
    <property type="match status" value="1"/>
</dbReference>